<comment type="caution">
    <text evidence="2">The sequence shown here is derived from an EMBL/GenBank/DDBJ whole genome shotgun (WGS) entry which is preliminary data.</text>
</comment>
<dbReference type="Proteomes" id="UP001346149">
    <property type="component" value="Unassembled WGS sequence"/>
</dbReference>
<sequence length="285" mass="31757">MMVEGDYSVSRLTRKRKKIQEQGEGEIIGALSLDVLNQDLLETVLSRLPTSAFFRLTFVCKRWRSVSTSATFKLACSEVPARDPWFLMVGSSAANPDKSVVFDSVNRNWKQLDRPPLLRRKPDFIPVASSGGLVCYRGVFDGDFTRRMQEQDPSFELILVPGEFPMLFLTVFDSKANIRGADVTLGRRISGSVDSDFDSESGSNSDYDFLETNNEAESVMYFLSKAGNVVATDMLRSPSKLYSSLLITGDGNGTSTVYFLSSSGTVVGCDLDRRSFFEYPRLLPF</sequence>
<protein>
    <recommendedName>
        <fullName evidence="1">F-box domain-containing protein</fullName>
    </recommendedName>
</protein>
<organism evidence="2 3">
    <name type="scientific">Trapa natans</name>
    <name type="common">Water chestnut</name>
    <dbReference type="NCBI Taxonomy" id="22666"/>
    <lineage>
        <taxon>Eukaryota</taxon>
        <taxon>Viridiplantae</taxon>
        <taxon>Streptophyta</taxon>
        <taxon>Embryophyta</taxon>
        <taxon>Tracheophyta</taxon>
        <taxon>Spermatophyta</taxon>
        <taxon>Magnoliopsida</taxon>
        <taxon>eudicotyledons</taxon>
        <taxon>Gunneridae</taxon>
        <taxon>Pentapetalae</taxon>
        <taxon>rosids</taxon>
        <taxon>malvids</taxon>
        <taxon>Myrtales</taxon>
        <taxon>Lythraceae</taxon>
        <taxon>Trapa</taxon>
    </lineage>
</organism>
<dbReference type="PANTHER" id="PTHR46301:SF84">
    <property type="entry name" value="F-BOX ONLY PROTEIN 13"/>
    <property type="match status" value="1"/>
</dbReference>
<dbReference type="PROSITE" id="PS50181">
    <property type="entry name" value="FBOX"/>
    <property type="match status" value="1"/>
</dbReference>
<evidence type="ECO:0000313" key="3">
    <source>
        <dbReference type="Proteomes" id="UP001346149"/>
    </source>
</evidence>
<name>A0AAN7LP75_TRANT</name>
<reference evidence="2 3" key="1">
    <citation type="journal article" date="2023" name="Hortic Res">
        <title>Pangenome of water caltrop reveals structural variations and asymmetric subgenome divergence after allopolyploidization.</title>
        <authorList>
            <person name="Zhang X."/>
            <person name="Chen Y."/>
            <person name="Wang L."/>
            <person name="Yuan Y."/>
            <person name="Fang M."/>
            <person name="Shi L."/>
            <person name="Lu R."/>
            <person name="Comes H.P."/>
            <person name="Ma Y."/>
            <person name="Chen Y."/>
            <person name="Huang G."/>
            <person name="Zhou Y."/>
            <person name="Zheng Z."/>
            <person name="Qiu Y."/>
        </authorList>
    </citation>
    <scope>NUCLEOTIDE SEQUENCE [LARGE SCALE GENOMIC DNA]</scope>
    <source>
        <strain evidence="2">F231</strain>
    </source>
</reference>
<dbReference type="Gene3D" id="1.20.1280.50">
    <property type="match status" value="1"/>
</dbReference>
<dbReference type="InterPro" id="IPR001810">
    <property type="entry name" value="F-box_dom"/>
</dbReference>
<dbReference type="EMBL" id="JAXQNO010000013">
    <property type="protein sequence ID" value="KAK4784900.1"/>
    <property type="molecule type" value="Genomic_DNA"/>
</dbReference>
<dbReference type="GO" id="GO:0031146">
    <property type="term" value="P:SCF-dependent proteasomal ubiquitin-dependent protein catabolic process"/>
    <property type="evidence" value="ECO:0007669"/>
    <property type="project" value="TreeGrafter"/>
</dbReference>
<dbReference type="AlphaFoldDB" id="A0AAN7LP75"/>
<accession>A0AAN7LP75</accession>
<dbReference type="SMART" id="SM00256">
    <property type="entry name" value="FBOX"/>
    <property type="match status" value="1"/>
</dbReference>
<dbReference type="GO" id="GO:0004842">
    <property type="term" value="F:ubiquitin-protein transferase activity"/>
    <property type="evidence" value="ECO:0007669"/>
    <property type="project" value="TreeGrafter"/>
</dbReference>
<gene>
    <name evidence="2" type="ORF">SAY86_001589</name>
</gene>
<dbReference type="SUPFAM" id="SSF81383">
    <property type="entry name" value="F-box domain"/>
    <property type="match status" value="1"/>
</dbReference>
<evidence type="ECO:0000313" key="2">
    <source>
        <dbReference type="EMBL" id="KAK4784900.1"/>
    </source>
</evidence>
<dbReference type="Pfam" id="PF00646">
    <property type="entry name" value="F-box"/>
    <property type="match status" value="1"/>
</dbReference>
<proteinExistence type="predicted"/>
<dbReference type="PANTHER" id="PTHR46301">
    <property type="entry name" value="F-BOX/KELCH-REPEAT PROTEIN"/>
    <property type="match status" value="1"/>
</dbReference>
<evidence type="ECO:0000259" key="1">
    <source>
        <dbReference type="PROSITE" id="PS50181"/>
    </source>
</evidence>
<keyword evidence="3" id="KW-1185">Reference proteome</keyword>
<feature type="domain" description="F-box" evidence="1">
    <location>
        <begin position="30"/>
        <end position="75"/>
    </location>
</feature>
<dbReference type="InterPro" id="IPR036047">
    <property type="entry name" value="F-box-like_dom_sf"/>
</dbReference>